<dbReference type="KEGG" id="vg:80020269"/>
<sequence length="76" mass="8251">MSASNRWAVDMAEAVTRATAAAGNSNPHARIAAFRELCAELGPRANQYHCPRTALHALVNVAAYAYASERMRVRHG</sequence>
<dbReference type="EMBL" id="OP751148">
    <property type="protein sequence ID" value="WAB08856.1"/>
    <property type="molecule type" value="Genomic_DNA"/>
</dbReference>
<protein>
    <submittedName>
        <fullName evidence="1">Uncharacterized protein</fullName>
    </submittedName>
</protein>
<evidence type="ECO:0000313" key="2">
    <source>
        <dbReference type="Proteomes" id="UP001163413"/>
    </source>
</evidence>
<accession>A0A9E8M5K3</accession>
<reference evidence="1" key="1">
    <citation type="submission" date="2022-10" db="EMBL/GenBank/DDBJ databases">
        <authorList>
            <person name="Roth M.A."/>
            <person name="Wohlstadter N.E."/>
            <person name="Arguedas X."/>
            <person name="Leighton H.R."/>
            <person name="Msuya J.A."/>
            <person name="Pravda N."/>
            <person name="Shaffer C.D."/>
            <person name="Weston-Hafer K.A."/>
            <person name="Russell D.A."/>
            <person name="Jacobs-Sera D."/>
            <person name="Hatfull G.F."/>
        </authorList>
    </citation>
    <scope>NUCLEOTIDE SEQUENCE</scope>
</reference>
<organism evidence="1 2">
    <name type="scientific">Streptomyces phage Success</name>
    <dbReference type="NCBI Taxonomy" id="2999013"/>
    <lineage>
        <taxon>Viruses</taxon>
        <taxon>Duplodnaviria</taxon>
        <taxon>Heunggongvirae</taxon>
        <taxon>Uroviricota</taxon>
        <taxon>Caudoviricetes</taxon>
        <taxon>Successvirus</taxon>
        <taxon>Successvirus success</taxon>
    </lineage>
</organism>
<name>A0A9E8M5K3_9CAUD</name>
<evidence type="ECO:0000313" key="1">
    <source>
        <dbReference type="EMBL" id="WAB08856.1"/>
    </source>
</evidence>
<keyword evidence="2" id="KW-1185">Reference proteome</keyword>
<dbReference type="Proteomes" id="UP001163413">
    <property type="component" value="Segment"/>
</dbReference>
<dbReference type="RefSeq" id="YP_010755601.1">
    <property type="nucleotide sequence ID" value="NC_073472.1"/>
</dbReference>
<dbReference type="GeneID" id="80020269"/>
<gene>
    <name evidence="1" type="primary">77</name>
    <name evidence="1" type="ORF">SEA_SUCCESS_77</name>
</gene>
<proteinExistence type="predicted"/>